<evidence type="ECO:0000313" key="3">
    <source>
        <dbReference type="Proteomes" id="UP000199647"/>
    </source>
</evidence>
<organism evidence="2 3">
    <name type="scientific">Faunimonas pinastri</name>
    <dbReference type="NCBI Taxonomy" id="1855383"/>
    <lineage>
        <taxon>Bacteria</taxon>
        <taxon>Pseudomonadati</taxon>
        <taxon>Pseudomonadota</taxon>
        <taxon>Alphaproteobacteria</taxon>
        <taxon>Hyphomicrobiales</taxon>
        <taxon>Afifellaceae</taxon>
        <taxon>Faunimonas</taxon>
    </lineage>
</organism>
<dbReference type="OrthoDB" id="9804637at2"/>
<feature type="transmembrane region" description="Helical" evidence="1">
    <location>
        <begin position="53"/>
        <end position="76"/>
    </location>
</feature>
<dbReference type="RefSeq" id="WP_092497537.1">
    <property type="nucleotide sequence ID" value="NZ_FOFG01000010.1"/>
</dbReference>
<reference evidence="2 3" key="1">
    <citation type="submission" date="2016-10" db="EMBL/GenBank/DDBJ databases">
        <authorList>
            <person name="de Groot N.N."/>
        </authorList>
    </citation>
    <scope>NUCLEOTIDE SEQUENCE [LARGE SCALE GENOMIC DNA]</scope>
    <source>
        <strain evidence="2 3">A52C2</strain>
    </source>
</reference>
<dbReference type="STRING" id="1855383.SAMN05216548_110117"/>
<protein>
    <submittedName>
        <fullName evidence="2">Predicted secreted protein</fullName>
    </submittedName>
</protein>
<proteinExistence type="predicted"/>
<gene>
    <name evidence="2" type="ORF">SAMN05216548_110117</name>
</gene>
<dbReference type="EMBL" id="FOFG01000010">
    <property type="protein sequence ID" value="SER03693.1"/>
    <property type="molecule type" value="Genomic_DNA"/>
</dbReference>
<accession>A0A1H9KY47</accession>
<keyword evidence="1" id="KW-0812">Transmembrane</keyword>
<keyword evidence="3" id="KW-1185">Reference proteome</keyword>
<evidence type="ECO:0000313" key="2">
    <source>
        <dbReference type="EMBL" id="SER03693.1"/>
    </source>
</evidence>
<name>A0A1H9KY47_9HYPH</name>
<evidence type="ECO:0000256" key="1">
    <source>
        <dbReference type="SAM" id="Phobius"/>
    </source>
</evidence>
<dbReference type="Pfam" id="PF07330">
    <property type="entry name" value="DUF1467"/>
    <property type="match status" value="1"/>
</dbReference>
<dbReference type="InterPro" id="IPR009935">
    <property type="entry name" value="DUF1467"/>
</dbReference>
<keyword evidence="1" id="KW-0472">Membrane</keyword>
<dbReference type="Proteomes" id="UP000199647">
    <property type="component" value="Unassembled WGS sequence"/>
</dbReference>
<sequence length="95" mass="10743">MRPFVICAVYFVLWWLSLFVTLPFGIRTQEEMGEVTLGTERGAPHATFLLRKVIATTLISGVLMAIIYVAISVYHLTLEDVTPCLRCWSDPSLPR</sequence>
<dbReference type="AlphaFoldDB" id="A0A1H9KY47"/>
<feature type="transmembrane region" description="Helical" evidence="1">
    <location>
        <begin position="7"/>
        <end position="26"/>
    </location>
</feature>
<keyword evidence="1" id="KW-1133">Transmembrane helix</keyword>